<gene>
    <name evidence="1" type="ORF">EQU50_07530</name>
</gene>
<evidence type="ECO:0000313" key="2">
    <source>
        <dbReference type="Proteomes" id="UP000293550"/>
    </source>
</evidence>
<keyword evidence="2" id="KW-1185">Reference proteome</keyword>
<evidence type="ECO:0000313" key="1">
    <source>
        <dbReference type="EMBL" id="RZI45370.1"/>
    </source>
</evidence>
<proteinExistence type="predicted"/>
<reference evidence="1 2" key="1">
    <citation type="submission" date="2018-10" db="EMBL/GenBank/DDBJ databases">
        <title>An updated phylogeny of the Alphaproteobacteria reveals that the parasitic Rickettsiales and Holosporales have independent origins.</title>
        <authorList>
            <person name="Munoz-Gomez S.A."/>
            <person name="Hess S."/>
            <person name="Burger G."/>
            <person name="Lang B.F."/>
            <person name="Susko E."/>
            <person name="Slamovits C.H."/>
            <person name="Roger A.J."/>
        </authorList>
    </citation>
    <scope>NUCLEOTIDE SEQUENCE [LARGE SCALE GENOMIC DNA]</scope>
    <source>
        <strain evidence="1">HOLO01</strain>
    </source>
</reference>
<dbReference type="AlphaFoldDB" id="A0A4Q7DGI2"/>
<organism evidence="1 2">
    <name type="scientific">Candidatus Finniella inopinata</name>
    <dbReference type="NCBI Taxonomy" id="1696036"/>
    <lineage>
        <taxon>Bacteria</taxon>
        <taxon>Pseudomonadati</taxon>
        <taxon>Pseudomonadota</taxon>
        <taxon>Alphaproteobacteria</taxon>
        <taxon>Holosporales</taxon>
        <taxon>Candidatus Paracaedibacteraceae</taxon>
        <taxon>Candidatus Finniella</taxon>
    </lineage>
</organism>
<name>A0A4Q7DGI2_9PROT</name>
<dbReference type="RefSeq" id="WP_130154510.1">
    <property type="nucleotide sequence ID" value="NZ_SCFB01000015.1"/>
</dbReference>
<accession>A0A4Q7DGI2</accession>
<sequence>MFFASQYFFQNKKTMTTLFGFDKTQTEIFKRLSQELGKTANSKDNTKLIQSFIEKDKADPYKLCMIWFSGYYKALDKPIVIGGSRINAAFYYNLLTALEGMKNLTPHSFISFFIDKPTYNDNMAQLTWIKENYPQFKLYFLEDQIDILDAANQGKSLQYNSKKHDQAIINYVNYLLDNNRREDVNVIKLLLEHGINGNPAIASDVLRMLQLVPQQFSFYMDVDELCLWDTKEASSLWETISRISEKGMNDDNFFDSIKNLSHLFTVINRVRTYEKKVFTFPFHEQNQETTNNKVIAYHLNENQLLDIKDTYIDHVKKHITDLEFYKNFSKDYNDTHADMEKITLTPMFAVMYSTGPSFFCTPHTWCKTLTASRFPYAKADPFLTIDPDIPGTQAWGSKPIYFLSKHVEDYAGKFKFKPFKKIVYLLSVYDFQKLNKPRFSESLENLKKALVHWLGVYQKSNPTETKIFMDWIKSSYKNSYYDELEPVLGSISPIEDTH</sequence>
<dbReference type="EMBL" id="SCFB01000015">
    <property type="protein sequence ID" value="RZI45370.1"/>
    <property type="molecule type" value="Genomic_DNA"/>
</dbReference>
<comment type="caution">
    <text evidence="1">The sequence shown here is derived from an EMBL/GenBank/DDBJ whole genome shotgun (WGS) entry which is preliminary data.</text>
</comment>
<protein>
    <submittedName>
        <fullName evidence="1">Uncharacterized protein</fullName>
    </submittedName>
</protein>
<dbReference type="Proteomes" id="UP000293550">
    <property type="component" value="Unassembled WGS sequence"/>
</dbReference>